<organism evidence="1 2">
    <name type="scientific">Haloglomus irregulare</name>
    <dbReference type="NCBI Taxonomy" id="2234134"/>
    <lineage>
        <taxon>Archaea</taxon>
        <taxon>Methanobacteriati</taxon>
        <taxon>Methanobacteriota</taxon>
        <taxon>Stenosarchaea group</taxon>
        <taxon>Halobacteria</taxon>
        <taxon>Halobacteriales</taxon>
        <taxon>Natronomonadaceae</taxon>
        <taxon>Haloglomus</taxon>
    </lineage>
</organism>
<sequence>MPQAPGSSRVPESVPNVCVVTHPLSSAGENATRSLLDILGALTTAALVTADLPVDSEIRDRHEVVELTRRGAGDSVPVAAGRFLLNQLRMCRELARRDEEVVVFFGATAYLLPITFARLRGMTVLLQPRGDVPLTLRLSWEQRVPAPVARLLAGSVRALERAGYAVADGAITYTPSMASELGLDPDAPDVYPNGARYVRTDEFQPRVPFGDRERRVGFLGRLDEEKSVRELARVAQRLPDGVSFSFIGDGDLRGRLETELATEIDSGRVEMRGWVDHDEVPAELSRLRLLVMPSQPTEGLPTTILEALACGTPVYATPVSGVPDVVREGETGFLMESREPSDIAMGIKVALARDDLGDVSHRGRSLIESEYSFEAAVERYRDILTAT</sequence>
<dbReference type="FunCoup" id="A0A554NAQ5">
    <property type="interactions" value="4"/>
</dbReference>
<name>A0A554NAQ5_9EURY</name>
<dbReference type="Pfam" id="PF13692">
    <property type="entry name" value="Glyco_trans_1_4"/>
    <property type="match status" value="1"/>
</dbReference>
<dbReference type="SUPFAM" id="SSF53756">
    <property type="entry name" value="UDP-Glycosyltransferase/glycogen phosphorylase"/>
    <property type="match status" value="1"/>
</dbReference>
<dbReference type="InParanoid" id="A0A554NAQ5"/>
<proteinExistence type="predicted"/>
<evidence type="ECO:0000313" key="1">
    <source>
        <dbReference type="EMBL" id="TSD14050.1"/>
    </source>
</evidence>
<dbReference type="CDD" id="cd03801">
    <property type="entry name" value="GT4_PimA-like"/>
    <property type="match status" value="1"/>
</dbReference>
<gene>
    <name evidence="1" type="ORF">DP107_10450</name>
</gene>
<evidence type="ECO:0000313" key="2">
    <source>
        <dbReference type="Proteomes" id="UP000319894"/>
    </source>
</evidence>
<dbReference type="GO" id="GO:0016757">
    <property type="term" value="F:glycosyltransferase activity"/>
    <property type="evidence" value="ECO:0007669"/>
    <property type="project" value="TreeGrafter"/>
</dbReference>
<accession>A0A554NAQ5</accession>
<keyword evidence="2" id="KW-1185">Reference proteome</keyword>
<dbReference type="InterPro" id="IPR050194">
    <property type="entry name" value="Glycosyltransferase_grp1"/>
</dbReference>
<dbReference type="PANTHER" id="PTHR45947">
    <property type="entry name" value="SULFOQUINOVOSYL TRANSFERASE SQD2"/>
    <property type="match status" value="1"/>
</dbReference>
<dbReference type="PANTHER" id="PTHR45947:SF3">
    <property type="entry name" value="SULFOQUINOVOSYL TRANSFERASE SQD2"/>
    <property type="match status" value="1"/>
</dbReference>
<dbReference type="EMBL" id="QMDX01000005">
    <property type="protein sequence ID" value="TSD14050.1"/>
    <property type="molecule type" value="Genomic_DNA"/>
</dbReference>
<protein>
    <submittedName>
        <fullName evidence="1">Glycosyltransferase family 1 protein</fullName>
    </submittedName>
</protein>
<dbReference type="Gene3D" id="3.40.50.2000">
    <property type="entry name" value="Glycogen Phosphorylase B"/>
    <property type="match status" value="2"/>
</dbReference>
<reference evidence="1 2" key="1">
    <citation type="submission" date="2018-06" db="EMBL/GenBank/DDBJ databases">
        <title>Natronomonas sp. F16-60 a new haloarchaeon isolated from a solar saltern of Isla Cristina, Huelva, Spain.</title>
        <authorList>
            <person name="Duran-Viseras A."/>
            <person name="Sanchez-Porro C."/>
            <person name="Ventosa A."/>
        </authorList>
    </citation>
    <scope>NUCLEOTIDE SEQUENCE [LARGE SCALE GENOMIC DNA]</scope>
    <source>
        <strain evidence="1 2">F16-60</strain>
    </source>
</reference>
<dbReference type="AlphaFoldDB" id="A0A554NAQ5"/>
<comment type="caution">
    <text evidence="1">The sequence shown here is derived from an EMBL/GenBank/DDBJ whole genome shotgun (WGS) entry which is preliminary data.</text>
</comment>
<dbReference type="Proteomes" id="UP000319894">
    <property type="component" value="Unassembled WGS sequence"/>
</dbReference>
<keyword evidence="1" id="KW-0808">Transferase</keyword>